<sequence length="567" mass="59980">MNTPLSRSRAPWRLRSVLLVVGLGLFVGSPILAMFYGAVRPASLTAPPLEFTFDALADVYLSGEVWLSLLGTVGIALAVALIATLAGGVLAWLTARTDVPGKGVIELLVLAPLFTSPFVAAIAWYALAAPRSGLLNLALAEVFGANGPVLNVTSAVGIVWVLALVSMPYAYVFISSSLRNMDPALEAASYVNGVGTVRTITRVTLPLATPAIGSSVMFITIFSAGIFSVPGVLGRQLGFDPLPVLIYRSVSQFRADFAEAAALATLLFLLSAAFLYAYRRLTRLEQRFVTVSGKGFQPRLLPLGRLKPWVLGGITGYAVVCVALPLLALVIAALSPFASRDFASIELSTADMVAVLADPAVHGAAVNTLIAVVVSALACVAISLVSVFVARVRGRGVTSSLLDYVNSFPLAVPGIVLAAGLVWVYIGSPLYATLALMIIAYVISHVPHSYRLIHNGALQVSRELEEASAVNGVGRTRTAMRITTPLLLPSIYASVVMVTIFVIREVNSVILLYTPGTRVLSVLTWDYIADGNLSRAASLGLLQTAFLVAVLVVARLVFRVNLTSAYR</sequence>
<evidence type="ECO:0000259" key="9">
    <source>
        <dbReference type="PROSITE" id="PS50928"/>
    </source>
</evidence>
<dbReference type="InterPro" id="IPR000515">
    <property type="entry name" value="MetI-like"/>
</dbReference>
<evidence type="ECO:0000256" key="8">
    <source>
        <dbReference type="RuleBase" id="RU363032"/>
    </source>
</evidence>
<evidence type="ECO:0000256" key="2">
    <source>
        <dbReference type="ARBA" id="ARBA00022448"/>
    </source>
</evidence>
<evidence type="ECO:0000256" key="1">
    <source>
        <dbReference type="ARBA" id="ARBA00004429"/>
    </source>
</evidence>
<feature type="transmembrane region" description="Helical" evidence="8">
    <location>
        <begin position="404"/>
        <end position="426"/>
    </location>
</feature>
<feature type="domain" description="ABC transmembrane type-1" evidence="9">
    <location>
        <begin position="69"/>
        <end position="278"/>
    </location>
</feature>
<comment type="similarity">
    <text evidence="8">Belongs to the binding-protein-dependent transport system permease family.</text>
</comment>
<feature type="domain" description="ABC transmembrane type-1" evidence="9">
    <location>
        <begin position="365"/>
        <end position="554"/>
    </location>
</feature>
<evidence type="ECO:0000256" key="3">
    <source>
        <dbReference type="ARBA" id="ARBA00022475"/>
    </source>
</evidence>
<reference evidence="10 11" key="1">
    <citation type="submission" date="2021-02" db="EMBL/GenBank/DDBJ databases">
        <title>Actinophytocola xerophila sp. nov., isolated from soil of cotton cropping field.</title>
        <authorList>
            <person name="Huang R."/>
            <person name="Chen X."/>
            <person name="Ge X."/>
            <person name="Liu W."/>
        </authorList>
    </citation>
    <scope>NUCLEOTIDE SEQUENCE [LARGE SCALE GENOMIC DNA]</scope>
    <source>
        <strain evidence="10 11">S1-96</strain>
    </source>
</reference>
<accession>A0ABT2JDR1</accession>
<gene>
    <name evidence="10" type="ORF">JT362_22485</name>
</gene>
<dbReference type="Pfam" id="PF00528">
    <property type="entry name" value="BPD_transp_1"/>
    <property type="match status" value="1"/>
</dbReference>
<feature type="transmembrane region" description="Helical" evidence="8">
    <location>
        <begin position="257"/>
        <end position="278"/>
    </location>
</feature>
<feature type="transmembrane region" description="Helical" evidence="8">
    <location>
        <begin position="536"/>
        <end position="558"/>
    </location>
</feature>
<comment type="subcellular location">
    <subcellularLocation>
        <location evidence="1">Cell inner membrane</location>
        <topology evidence="1">Multi-pass membrane protein</topology>
    </subcellularLocation>
    <subcellularLocation>
        <location evidence="8">Cell membrane</location>
        <topology evidence="8">Multi-pass membrane protein</topology>
    </subcellularLocation>
</comment>
<dbReference type="PANTHER" id="PTHR43357:SF4">
    <property type="entry name" value="INNER MEMBRANE ABC TRANSPORTER PERMEASE PROTEIN YDCV"/>
    <property type="match status" value="1"/>
</dbReference>
<keyword evidence="4" id="KW-0997">Cell inner membrane</keyword>
<feature type="transmembrane region" description="Helical" evidence="8">
    <location>
        <begin position="107"/>
        <end position="128"/>
    </location>
</feature>
<keyword evidence="6 8" id="KW-1133">Transmembrane helix</keyword>
<evidence type="ECO:0000256" key="5">
    <source>
        <dbReference type="ARBA" id="ARBA00022692"/>
    </source>
</evidence>
<feature type="transmembrane region" description="Helical" evidence="8">
    <location>
        <begin position="148"/>
        <end position="172"/>
    </location>
</feature>
<feature type="transmembrane region" description="Helical" evidence="8">
    <location>
        <begin position="216"/>
        <end position="237"/>
    </location>
</feature>
<evidence type="ECO:0000313" key="11">
    <source>
        <dbReference type="Proteomes" id="UP001156441"/>
    </source>
</evidence>
<feature type="transmembrane region" description="Helical" evidence="8">
    <location>
        <begin position="485"/>
        <end position="503"/>
    </location>
</feature>
<evidence type="ECO:0000256" key="6">
    <source>
        <dbReference type="ARBA" id="ARBA00022989"/>
    </source>
</evidence>
<dbReference type="Proteomes" id="UP001156441">
    <property type="component" value="Unassembled WGS sequence"/>
</dbReference>
<dbReference type="SUPFAM" id="SSF161098">
    <property type="entry name" value="MetI-like"/>
    <property type="match status" value="2"/>
</dbReference>
<feature type="transmembrane region" description="Helical" evidence="8">
    <location>
        <begin position="69"/>
        <end position="95"/>
    </location>
</feature>
<feature type="transmembrane region" description="Helical" evidence="8">
    <location>
        <begin position="369"/>
        <end position="392"/>
    </location>
</feature>
<keyword evidence="5 8" id="KW-0812">Transmembrane</keyword>
<protein>
    <submittedName>
        <fullName evidence="10">Iron ABC transporter permease</fullName>
    </submittedName>
</protein>
<keyword evidence="3" id="KW-1003">Cell membrane</keyword>
<dbReference type="CDD" id="cd06261">
    <property type="entry name" value="TM_PBP2"/>
    <property type="match status" value="2"/>
</dbReference>
<name>A0ABT2JDR1_9PSEU</name>
<feature type="transmembrane region" description="Helical" evidence="8">
    <location>
        <begin position="309"/>
        <end position="334"/>
    </location>
</feature>
<keyword evidence="2 8" id="KW-0813">Transport</keyword>
<comment type="caution">
    <text evidence="10">The sequence shown here is derived from an EMBL/GenBank/DDBJ whole genome shotgun (WGS) entry which is preliminary data.</text>
</comment>
<feature type="transmembrane region" description="Helical" evidence="8">
    <location>
        <begin position="432"/>
        <end position="453"/>
    </location>
</feature>
<keyword evidence="11" id="KW-1185">Reference proteome</keyword>
<dbReference type="InterPro" id="IPR035906">
    <property type="entry name" value="MetI-like_sf"/>
</dbReference>
<dbReference type="PROSITE" id="PS50928">
    <property type="entry name" value="ABC_TM1"/>
    <property type="match status" value="2"/>
</dbReference>
<keyword evidence="7 8" id="KW-0472">Membrane</keyword>
<organism evidence="10 11">
    <name type="scientific">Actinophytocola gossypii</name>
    <dbReference type="NCBI Taxonomy" id="2812003"/>
    <lineage>
        <taxon>Bacteria</taxon>
        <taxon>Bacillati</taxon>
        <taxon>Actinomycetota</taxon>
        <taxon>Actinomycetes</taxon>
        <taxon>Pseudonocardiales</taxon>
        <taxon>Pseudonocardiaceae</taxon>
    </lineage>
</organism>
<dbReference type="PANTHER" id="PTHR43357">
    <property type="entry name" value="INNER MEMBRANE ABC TRANSPORTER PERMEASE PROTEIN YDCV"/>
    <property type="match status" value="1"/>
</dbReference>
<dbReference type="Gene3D" id="1.10.3720.10">
    <property type="entry name" value="MetI-like"/>
    <property type="match status" value="2"/>
</dbReference>
<dbReference type="EMBL" id="JAFFZE010000016">
    <property type="protein sequence ID" value="MCT2585888.1"/>
    <property type="molecule type" value="Genomic_DNA"/>
</dbReference>
<dbReference type="RefSeq" id="WP_260193619.1">
    <property type="nucleotide sequence ID" value="NZ_JAFFZE010000016.1"/>
</dbReference>
<evidence type="ECO:0000256" key="7">
    <source>
        <dbReference type="ARBA" id="ARBA00023136"/>
    </source>
</evidence>
<evidence type="ECO:0000313" key="10">
    <source>
        <dbReference type="EMBL" id="MCT2585888.1"/>
    </source>
</evidence>
<evidence type="ECO:0000256" key="4">
    <source>
        <dbReference type="ARBA" id="ARBA00022519"/>
    </source>
</evidence>
<proteinExistence type="inferred from homology"/>